<reference evidence="1 2" key="1">
    <citation type="submission" date="2015-08" db="EMBL/GenBank/DDBJ databases">
        <title>Next Generation Sequencing and Analysis of the Genome of Puccinia sorghi L Schw, the Causal Agent of Maize Common Rust.</title>
        <authorList>
            <person name="Rochi L."/>
            <person name="Burguener G."/>
            <person name="Darino M."/>
            <person name="Turjanski A."/>
            <person name="Kreff E."/>
            <person name="Dieguez M.J."/>
            <person name="Sacco F."/>
        </authorList>
    </citation>
    <scope>NUCLEOTIDE SEQUENCE [LARGE SCALE GENOMIC DNA]</scope>
    <source>
        <strain evidence="1 2">RO10H11247</strain>
    </source>
</reference>
<dbReference type="VEuPathDB" id="FungiDB:VP01_1493g1"/>
<gene>
    <name evidence="1" type="ORF">VP01_1493g1</name>
</gene>
<protein>
    <submittedName>
        <fullName evidence="1">Uncharacterized protein</fullName>
    </submittedName>
</protein>
<keyword evidence="2" id="KW-1185">Reference proteome</keyword>
<accession>A0A0L6VJX3</accession>
<evidence type="ECO:0000313" key="1">
    <source>
        <dbReference type="EMBL" id="KNZ60837.1"/>
    </source>
</evidence>
<proteinExistence type="predicted"/>
<dbReference type="EMBL" id="LAVV01005486">
    <property type="protein sequence ID" value="KNZ60837.1"/>
    <property type="molecule type" value="Genomic_DNA"/>
</dbReference>
<organism evidence="1 2">
    <name type="scientific">Puccinia sorghi</name>
    <dbReference type="NCBI Taxonomy" id="27349"/>
    <lineage>
        <taxon>Eukaryota</taxon>
        <taxon>Fungi</taxon>
        <taxon>Dikarya</taxon>
        <taxon>Basidiomycota</taxon>
        <taxon>Pucciniomycotina</taxon>
        <taxon>Pucciniomycetes</taxon>
        <taxon>Pucciniales</taxon>
        <taxon>Pucciniaceae</taxon>
        <taxon>Puccinia</taxon>
    </lineage>
</organism>
<evidence type="ECO:0000313" key="2">
    <source>
        <dbReference type="Proteomes" id="UP000037035"/>
    </source>
</evidence>
<dbReference type="Proteomes" id="UP000037035">
    <property type="component" value="Unassembled WGS sequence"/>
</dbReference>
<sequence>MLPAQGVKCNSGPGPRRGLLFTPLSAPERGLKVSRINNKIPPLKWLRKMDHEQATLQRPVFFHSAEESFSFIPTTTAKSLGLGALEGNQRIKTNPTCHWINKIGFSSHTWLEVIAQGLLFNFQSGPPVNQVNLR</sequence>
<dbReference type="OrthoDB" id="2503766at2759"/>
<comment type="caution">
    <text evidence="1">The sequence shown here is derived from an EMBL/GenBank/DDBJ whole genome shotgun (WGS) entry which is preliminary data.</text>
</comment>
<name>A0A0L6VJX3_9BASI</name>
<dbReference type="AlphaFoldDB" id="A0A0L6VJX3"/>